<dbReference type="InterPro" id="IPR051911">
    <property type="entry name" value="SDR_oxidoreductase"/>
</dbReference>
<name>A0ABR3SKV4_9PEZI</name>
<comment type="similarity">
    <text evidence="1 4">Belongs to the short-chain dehydrogenases/reductases (SDR) family.</text>
</comment>
<reference evidence="6 7" key="1">
    <citation type="submission" date="2024-02" db="EMBL/GenBank/DDBJ databases">
        <title>De novo assembly and annotation of 12 fungi associated with fruit tree decline syndrome in Ontario, Canada.</title>
        <authorList>
            <person name="Sulman M."/>
            <person name="Ellouze W."/>
            <person name="Ilyukhin E."/>
        </authorList>
    </citation>
    <scope>NUCLEOTIDE SEQUENCE [LARGE SCALE GENOMIC DNA]</scope>
    <source>
        <strain evidence="6 7">M1-105</strain>
    </source>
</reference>
<dbReference type="InterPro" id="IPR020904">
    <property type="entry name" value="Sc_DH/Rdtase_CS"/>
</dbReference>
<dbReference type="PANTHER" id="PTHR43976:SF16">
    <property type="entry name" value="SHORT-CHAIN DEHYDROGENASE_REDUCTASE FAMILY PROTEIN"/>
    <property type="match status" value="1"/>
</dbReference>
<organism evidence="6 7">
    <name type="scientific">Neofusicoccum ribis</name>
    <dbReference type="NCBI Taxonomy" id="45134"/>
    <lineage>
        <taxon>Eukaryota</taxon>
        <taxon>Fungi</taxon>
        <taxon>Dikarya</taxon>
        <taxon>Ascomycota</taxon>
        <taxon>Pezizomycotina</taxon>
        <taxon>Dothideomycetes</taxon>
        <taxon>Dothideomycetes incertae sedis</taxon>
        <taxon>Botryosphaeriales</taxon>
        <taxon>Botryosphaeriaceae</taxon>
        <taxon>Neofusicoccum</taxon>
    </lineage>
</organism>
<dbReference type="PROSITE" id="PS00061">
    <property type="entry name" value="ADH_SHORT"/>
    <property type="match status" value="1"/>
</dbReference>
<dbReference type="EMBL" id="JAJVDC020000123">
    <property type="protein sequence ID" value="KAL1623265.1"/>
    <property type="molecule type" value="Genomic_DNA"/>
</dbReference>
<evidence type="ECO:0000256" key="2">
    <source>
        <dbReference type="ARBA" id="ARBA00022857"/>
    </source>
</evidence>
<keyword evidence="2" id="KW-0521">NADP</keyword>
<keyword evidence="7" id="KW-1185">Reference proteome</keyword>
<comment type="caution">
    <text evidence="6">The sequence shown here is derived from an EMBL/GenBank/DDBJ whole genome shotgun (WGS) entry which is preliminary data.</text>
</comment>
<evidence type="ECO:0000256" key="3">
    <source>
        <dbReference type="ARBA" id="ARBA00023002"/>
    </source>
</evidence>
<evidence type="ECO:0000256" key="4">
    <source>
        <dbReference type="RuleBase" id="RU000363"/>
    </source>
</evidence>
<evidence type="ECO:0000256" key="1">
    <source>
        <dbReference type="ARBA" id="ARBA00006484"/>
    </source>
</evidence>
<dbReference type="InterPro" id="IPR036291">
    <property type="entry name" value="NAD(P)-bd_dom_sf"/>
</dbReference>
<proteinExistence type="inferred from homology"/>
<feature type="signal peptide" evidence="5">
    <location>
        <begin position="1"/>
        <end position="17"/>
    </location>
</feature>
<keyword evidence="3" id="KW-0560">Oxidoreductase</keyword>
<dbReference type="SUPFAM" id="SSF51735">
    <property type="entry name" value="NAD(P)-binding Rossmann-fold domains"/>
    <property type="match status" value="1"/>
</dbReference>
<sequence length="285" mass="30176">MTRVWLITGCSSGLGRAIALAAAAHGDKVVATARNVSQMDDLRQHGILTRKLDVLAADSEMQAIIDGIRSEVGSIDVLVNNAGYILVGAVEECSAEEVQQQFATNVFGQLNVLRAVLPHMRAQRSGVIANLGSIGGWQGTPAAGIYCATKAAIAIYTEALCTELAPLGIRVTCIEPGYFRTNFLDEASGRKNVAKKSIPELHVDSTAATRSNLDAYNGKQPGDPEKGARVIVQALTGSGPCKGLTLPPRLALGGDAVPYIGSVLERNRKDLDAWNHIVTQTNCDD</sequence>
<dbReference type="Gene3D" id="3.40.50.720">
    <property type="entry name" value="NAD(P)-binding Rossmann-like Domain"/>
    <property type="match status" value="1"/>
</dbReference>
<evidence type="ECO:0000313" key="6">
    <source>
        <dbReference type="EMBL" id="KAL1623265.1"/>
    </source>
</evidence>
<evidence type="ECO:0000256" key="5">
    <source>
        <dbReference type="SAM" id="SignalP"/>
    </source>
</evidence>
<dbReference type="PRINTS" id="PR00080">
    <property type="entry name" value="SDRFAMILY"/>
</dbReference>
<feature type="chain" id="PRO_5045516670" evidence="5">
    <location>
        <begin position="18"/>
        <end position="285"/>
    </location>
</feature>
<dbReference type="Proteomes" id="UP001521116">
    <property type="component" value="Unassembled WGS sequence"/>
</dbReference>
<gene>
    <name evidence="6" type="ORF">SLS56_008370</name>
</gene>
<evidence type="ECO:0000313" key="7">
    <source>
        <dbReference type="Proteomes" id="UP001521116"/>
    </source>
</evidence>
<dbReference type="InterPro" id="IPR002347">
    <property type="entry name" value="SDR_fam"/>
</dbReference>
<dbReference type="PANTHER" id="PTHR43976">
    <property type="entry name" value="SHORT CHAIN DEHYDROGENASE"/>
    <property type="match status" value="1"/>
</dbReference>
<dbReference type="PRINTS" id="PR00081">
    <property type="entry name" value="GDHRDH"/>
</dbReference>
<dbReference type="Pfam" id="PF00106">
    <property type="entry name" value="adh_short"/>
    <property type="match status" value="1"/>
</dbReference>
<keyword evidence="5" id="KW-0732">Signal</keyword>
<accession>A0ABR3SKV4</accession>
<dbReference type="CDD" id="cd05374">
    <property type="entry name" value="17beta-HSD-like_SDR_c"/>
    <property type="match status" value="1"/>
</dbReference>
<protein>
    <submittedName>
        <fullName evidence="6">Secondary metabolism biosynthetic enzyme</fullName>
    </submittedName>
</protein>